<name>A0ABM1JA28_POLDO</name>
<reference evidence="3 4" key="1">
    <citation type="submission" date="2025-05" db="UniProtKB">
        <authorList>
            <consortium name="RefSeq"/>
        </authorList>
    </citation>
    <scope>IDENTIFICATION</scope>
    <source>
        <tissue evidence="3 4">Whole body</tissue>
    </source>
</reference>
<evidence type="ECO:0000313" key="2">
    <source>
        <dbReference type="Proteomes" id="UP000694924"/>
    </source>
</evidence>
<dbReference type="RefSeq" id="XP_015189321.1">
    <property type="nucleotide sequence ID" value="XM_015333835.1"/>
</dbReference>
<dbReference type="RefSeq" id="XP_015189320.1">
    <property type="nucleotide sequence ID" value="XM_015333834.1"/>
</dbReference>
<dbReference type="RefSeq" id="XP_015189319.1">
    <property type="nucleotide sequence ID" value="XM_015333833.1"/>
</dbReference>
<proteinExistence type="predicted"/>
<protein>
    <submittedName>
        <fullName evidence="3 4">Centromere-associated protein E-like isoform X1</fullName>
    </submittedName>
</protein>
<feature type="region of interest" description="Disordered" evidence="1">
    <location>
        <begin position="1"/>
        <end position="39"/>
    </location>
</feature>
<evidence type="ECO:0000313" key="5">
    <source>
        <dbReference type="RefSeq" id="XP_015189319.1"/>
    </source>
</evidence>
<evidence type="ECO:0000313" key="7">
    <source>
        <dbReference type="RefSeq" id="XP_015189321.1"/>
    </source>
</evidence>
<evidence type="ECO:0000313" key="4">
    <source>
        <dbReference type="RefSeq" id="XP_015189318.1"/>
    </source>
</evidence>
<keyword evidence="2" id="KW-1185">Reference proteome</keyword>
<organism evidence="2 3">
    <name type="scientific">Polistes dominula</name>
    <name type="common">European paper wasp</name>
    <name type="synonym">Vespa dominula</name>
    <dbReference type="NCBI Taxonomy" id="743375"/>
    <lineage>
        <taxon>Eukaryota</taxon>
        <taxon>Metazoa</taxon>
        <taxon>Ecdysozoa</taxon>
        <taxon>Arthropoda</taxon>
        <taxon>Hexapoda</taxon>
        <taxon>Insecta</taxon>
        <taxon>Pterygota</taxon>
        <taxon>Neoptera</taxon>
        <taxon>Endopterygota</taxon>
        <taxon>Hymenoptera</taxon>
        <taxon>Apocrita</taxon>
        <taxon>Aculeata</taxon>
        <taxon>Vespoidea</taxon>
        <taxon>Vespidae</taxon>
        <taxon>Polistinae</taxon>
        <taxon>Polistini</taxon>
        <taxon>Polistes</taxon>
    </lineage>
</organism>
<accession>A0ABM1JA28</accession>
<sequence length="1189" mass="138068">MKKDIRPILSLDVYEDSSQQPSKNPTNKAPKSRNKERKKRRSNITFFIYHKTRNRHWICIQVKLSRALSLSPEQYNFKNCNLLTIKSMLQLKDEKCSYEDIQKNQNKTIAGSSSECVKIEYIKVEHSEFQTNLTNNERCHENEQGNIIQNEQCSYEDIQKKQNKTIAGSSSEYVNIGYIKSEHGEFQTNITNNERCHENEQKNKIKEEKCGYEDIHKNQNKTIAEISSECANIKYIKSEHGEFQTNITNNERCHENEQENIIQNEQSSYEDTQKNQTKTIEGSSSECVNIGYINSEPGAFRTYITNNESCHKNEQENKIKKIAITETENLREYPERLMSLLNWQNNILNTLNNQSTVENSKNDHSNSQLTLTYVRTYRRYPAKTRADMIKKVPMTSTERVRKYRERRKSLLNLQNNIFNALNNQSTVENTTNNHSEYRINITDDGKDRENGQVNIIKKVPKTSTERSRESRKRRKALLNLTNNEKCCESKKVKKIKKAPNSSTERVRRYRERRKALLNLINNEKCCENKKAPMSSTERVRKYRERRKQLLNLQNKISNALNYQSTVKNSISDHSESRTNITNDEKCHENEQKNKIKVEKCGYEDIEKNQNKTIAGSSRECVNIEYIKSEHSESRTNITNDEKCREKEQENIIQNEQCSYEDKQKNQNKTIAGSSSECVTIEYIKIDHSESRTNITNDERCHENEQENKIKEESCGSEDIHKNQNKTIAGSLSECVNIEYIKSDHSISQSTLPNAEIYPRCRENMIKKVPKNSTERVRAFRQRRKALLDFQKHFLNTLNSVSTVENIENDDHNGYIMNCISSNSRTKLSNAESCCRFWQKKRANKIIKVPKSSTERVRKYRARQKALLNVLSNACIACNNACTLINSGNDYHDSQMDIVNCISSDSQAKLIDAEKCCSYRQCQEEKDIEELLDTSTEGVLTFVLQETLLNMQNNILNASSNGSTIQNSENDDHNNIMPKKSNLENSAGNVAQRTRSKMNYLKKSQEQHDESLEKNIPTKQTMCQNCLTVSKALIQKSSYARTKERSVQPLIVHLENVSVHYIKDNVPRKVPEPPQTTLTEFFKLCQTTDIFGLFARTLIYTDVPHYFIWNYTTKKWVPRIQGEPHPTIANIFKGKTVGQIFHLYSKQPECIFLELLLGKIPGPTSFEYLRTINGKVFSTYQDACRELKLL</sequence>
<dbReference type="RefSeq" id="XP_015189322.1">
    <property type="nucleotide sequence ID" value="XM_015333836.1"/>
</dbReference>
<dbReference type="GeneID" id="107073267"/>
<evidence type="ECO:0000313" key="8">
    <source>
        <dbReference type="RefSeq" id="XP_015189322.1"/>
    </source>
</evidence>
<evidence type="ECO:0000256" key="1">
    <source>
        <dbReference type="SAM" id="MobiDB-lite"/>
    </source>
</evidence>
<feature type="compositionally biased region" description="Basic residues" evidence="1">
    <location>
        <begin position="30"/>
        <end position="39"/>
    </location>
</feature>
<dbReference type="RefSeq" id="XP_015189316.1">
    <property type="nucleotide sequence ID" value="XM_015333830.1"/>
</dbReference>
<dbReference type="Proteomes" id="UP000694924">
    <property type="component" value="Unplaced"/>
</dbReference>
<feature type="compositionally biased region" description="Polar residues" evidence="1">
    <location>
        <begin position="16"/>
        <end position="29"/>
    </location>
</feature>
<gene>
    <name evidence="3 4 5 6 7 8" type="primary">LOC107073267</name>
</gene>
<evidence type="ECO:0000313" key="3">
    <source>
        <dbReference type="RefSeq" id="XP_015189316.1"/>
    </source>
</evidence>
<evidence type="ECO:0000313" key="6">
    <source>
        <dbReference type="RefSeq" id="XP_015189320.1"/>
    </source>
</evidence>
<dbReference type="RefSeq" id="XP_015189318.1">
    <property type="nucleotide sequence ID" value="XM_015333832.1"/>
</dbReference>